<gene>
    <name evidence="3" type="ORF">MBLL_04576</name>
</gene>
<protein>
    <recommendedName>
        <fullName evidence="4">Flagellar biosynthesis protein FliO</fullName>
    </recommendedName>
</protein>
<feature type="compositionally biased region" description="Low complexity" evidence="1">
    <location>
        <begin position="237"/>
        <end position="246"/>
    </location>
</feature>
<proteinExistence type="predicted"/>
<dbReference type="RefSeq" id="WP_339163936.1">
    <property type="nucleotide sequence ID" value="NZ_LR743511.1"/>
</dbReference>
<feature type="region of interest" description="Disordered" evidence="1">
    <location>
        <begin position="183"/>
        <end position="205"/>
    </location>
</feature>
<dbReference type="PANTHER" id="PTHR38766">
    <property type="entry name" value="FLAGELLAR PROTEIN FLIO"/>
    <property type="match status" value="1"/>
</dbReference>
<keyword evidence="2" id="KW-1133">Transmembrane helix</keyword>
<evidence type="ECO:0000313" key="3">
    <source>
        <dbReference type="EMBL" id="CAA2145451.1"/>
    </source>
</evidence>
<evidence type="ECO:0000256" key="1">
    <source>
        <dbReference type="SAM" id="MobiDB-lite"/>
    </source>
</evidence>
<keyword evidence="2" id="KW-0472">Membrane</keyword>
<organism evidence="3">
    <name type="scientific">Methylobacterium bullatum</name>
    <dbReference type="NCBI Taxonomy" id="570505"/>
    <lineage>
        <taxon>Bacteria</taxon>
        <taxon>Pseudomonadati</taxon>
        <taxon>Pseudomonadota</taxon>
        <taxon>Alphaproteobacteria</taxon>
        <taxon>Hyphomicrobiales</taxon>
        <taxon>Methylobacteriaceae</taxon>
        <taxon>Methylobacterium</taxon>
    </lineage>
</organism>
<sequence>MSAFFNSDGSFPLQFLIIFAVIFAVLAAIVLIFRRFSGRGMALSKSGPRGRQPRLGIVDIYELDRQRQLILLRRDNVEHLLLVGGPNDVIVERNIHRGAGARLPLDESARAEPLPEEPVFEPARPADPPAPPVMQPPVFHEPRAPIPEPAAIVNAPAEPPGEGLAESKPAPRFTKADLIAAKAARRNPPPLANLKPEAPDLPRPAVTAPDVVAEPIVPAVEAQKPVKAPEAPPAPVAPAVIEAPSPEKAPEKAVRPQPPVKPAPVAEAAPVVPPPLARPTSSRPVDAAILSDMARQLEEALRRPSAAISPSTQAVPSTPPKAPPVPPAEPKAAAAKPEPRPEPVAPEKAKADQPIDPMAAAMATPVDIVPDESPVVPAKDKPASARSAPTEPVFADAVSSEPARSEPVTTEPDVFLPAPPPPPAPKKVTAASQNPFSVEEIEAEFARLLGRPLDKKG</sequence>
<evidence type="ECO:0000256" key="2">
    <source>
        <dbReference type="SAM" id="Phobius"/>
    </source>
</evidence>
<accession>A0A679KJI5</accession>
<evidence type="ECO:0008006" key="4">
    <source>
        <dbReference type="Google" id="ProtNLM"/>
    </source>
</evidence>
<feature type="compositionally biased region" description="Pro residues" evidence="1">
    <location>
        <begin position="317"/>
        <end position="329"/>
    </location>
</feature>
<dbReference type="EMBL" id="LR743511">
    <property type="protein sequence ID" value="CAA2145451.1"/>
    <property type="molecule type" value="Genomic_DNA"/>
</dbReference>
<dbReference type="InterPro" id="IPR052205">
    <property type="entry name" value="FliO/MopB"/>
</dbReference>
<dbReference type="PANTHER" id="PTHR38766:SF1">
    <property type="entry name" value="FLAGELLAR PROTEIN FLIO"/>
    <property type="match status" value="1"/>
</dbReference>
<dbReference type="AlphaFoldDB" id="A0A679KJI5"/>
<feature type="region of interest" description="Disordered" evidence="1">
    <location>
        <begin position="224"/>
        <end position="432"/>
    </location>
</feature>
<reference evidence="3" key="1">
    <citation type="submission" date="2019-12" db="EMBL/GenBank/DDBJ databases">
        <authorList>
            <person name="Cremers G."/>
        </authorList>
    </citation>
    <scope>NUCLEOTIDE SEQUENCE</scope>
    <source>
        <strain evidence="3">Mbul2</strain>
    </source>
</reference>
<feature type="compositionally biased region" description="Basic and acidic residues" evidence="1">
    <location>
        <begin position="337"/>
        <end position="353"/>
    </location>
</feature>
<name>A0A679KJI5_9HYPH</name>
<feature type="transmembrane region" description="Helical" evidence="2">
    <location>
        <begin position="12"/>
        <end position="33"/>
    </location>
</feature>
<keyword evidence="2" id="KW-0812">Transmembrane</keyword>